<dbReference type="OMA" id="PAQYYHV"/>
<dbReference type="InterPro" id="IPR005475">
    <property type="entry name" value="Transketolase-like_Pyr-bd"/>
</dbReference>
<dbReference type="EnsemblMetazoa" id="XM_022797189">
    <property type="protein sequence ID" value="XP_022652924"/>
    <property type="gene ID" value="LOC111246867"/>
</dbReference>
<dbReference type="SMART" id="SM00861">
    <property type="entry name" value="Transket_pyr"/>
    <property type="match status" value="1"/>
</dbReference>
<dbReference type="InterPro" id="IPR001017">
    <property type="entry name" value="DH_E1"/>
</dbReference>
<keyword evidence="4" id="KW-0560">Oxidoreductase</keyword>
<dbReference type="PANTHER" id="PTHR23152:SF4">
    <property type="entry name" value="2-OXOADIPATE DEHYDROGENASE COMPLEX COMPONENT E1"/>
    <property type="match status" value="1"/>
</dbReference>
<dbReference type="Pfam" id="PF02779">
    <property type="entry name" value="Transket_pyr"/>
    <property type="match status" value="1"/>
</dbReference>
<dbReference type="InterPro" id="IPR042179">
    <property type="entry name" value="KGD_C_sf"/>
</dbReference>
<dbReference type="InterPro" id="IPR029061">
    <property type="entry name" value="THDP-binding"/>
</dbReference>
<dbReference type="Gene3D" id="3.40.50.11610">
    <property type="entry name" value="Multifunctional 2-oxoglutarate metabolism enzyme, C-terminal domain"/>
    <property type="match status" value="1"/>
</dbReference>
<dbReference type="Gene3D" id="3.40.50.12470">
    <property type="match status" value="1"/>
</dbReference>
<proteinExistence type="inferred from homology"/>
<dbReference type="PANTHER" id="PTHR23152">
    <property type="entry name" value="2-OXOGLUTARATE DEHYDROGENASE"/>
    <property type="match status" value="1"/>
</dbReference>
<dbReference type="EnsemblMetazoa" id="XM_022797190">
    <property type="protein sequence ID" value="XP_022652925"/>
    <property type="gene ID" value="LOC111246867"/>
</dbReference>
<dbReference type="RefSeq" id="XP_022652923.1">
    <property type="nucleotide sequence ID" value="XM_022797188.1"/>
</dbReference>
<dbReference type="Gene3D" id="3.40.50.970">
    <property type="match status" value="1"/>
</dbReference>
<dbReference type="GeneID" id="111246867"/>
<dbReference type="NCBIfam" id="TIGR00239">
    <property type="entry name" value="2oxo_dh_E1"/>
    <property type="match status" value="1"/>
</dbReference>
<dbReference type="Pfam" id="PF00676">
    <property type="entry name" value="E1_dh"/>
    <property type="match status" value="1"/>
</dbReference>
<accession>A0A7M7JMY7</accession>
<dbReference type="KEGG" id="vde:111246867"/>
<dbReference type="InterPro" id="IPR011603">
    <property type="entry name" value="2oxoglutarate_DH_E1"/>
</dbReference>
<evidence type="ECO:0000256" key="3">
    <source>
        <dbReference type="ARBA" id="ARBA00022946"/>
    </source>
</evidence>
<dbReference type="RefSeq" id="XP_022652925.1">
    <property type="nucleotide sequence ID" value="XM_022797190.1"/>
</dbReference>
<evidence type="ECO:0000256" key="2">
    <source>
        <dbReference type="ARBA" id="ARBA00006936"/>
    </source>
</evidence>
<keyword evidence="8" id="KW-1185">Reference proteome</keyword>
<dbReference type="GO" id="GO:0016624">
    <property type="term" value="F:oxidoreductase activity, acting on the aldehyde or oxo group of donors, disulfide as acceptor"/>
    <property type="evidence" value="ECO:0007669"/>
    <property type="project" value="InterPro"/>
</dbReference>
<reference evidence="7" key="1">
    <citation type="submission" date="2021-01" db="UniProtKB">
        <authorList>
            <consortium name="EnsemblMetazoa"/>
        </authorList>
    </citation>
    <scope>IDENTIFICATION</scope>
</reference>
<dbReference type="Pfam" id="PF16870">
    <property type="entry name" value="OxoGdeHyase_C"/>
    <property type="match status" value="1"/>
</dbReference>
<dbReference type="InterPro" id="IPR031717">
    <property type="entry name" value="ODO-1/KGD_C"/>
</dbReference>
<dbReference type="RefSeq" id="XP_022652924.1">
    <property type="nucleotide sequence ID" value="XM_022797189.1"/>
</dbReference>
<dbReference type="Proteomes" id="UP000594260">
    <property type="component" value="Unplaced"/>
</dbReference>
<dbReference type="PIRSF" id="PIRSF000157">
    <property type="entry name" value="Oxoglu_dh_E1"/>
    <property type="match status" value="1"/>
</dbReference>
<dbReference type="GO" id="GO:0030976">
    <property type="term" value="F:thiamine pyrophosphate binding"/>
    <property type="evidence" value="ECO:0007669"/>
    <property type="project" value="InterPro"/>
</dbReference>
<keyword evidence="5" id="KW-0786">Thiamine pyrophosphate</keyword>
<dbReference type="FunCoup" id="A0A7M7JMY7">
    <property type="interactions" value="229"/>
</dbReference>
<evidence type="ECO:0000259" key="6">
    <source>
        <dbReference type="SMART" id="SM00861"/>
    </source>
</evidence>
<protein>
    <recommendedName>
        <fullName evidence="6">Transketolase-like pyrimidine-binding domain-containing protein</fullName>
    </recommendedName>
</protein>
<evidence type="ECO:0000313" key="8">
    <source>
        <dbReference type="Proteomes" id="UP000594260"/>
    </source>
</evidence>
<dbReference type="EnsemblMetazoa" id="XM_022797188">
    <property type="protein sequence ID" value="XP_022652923"/>
    <property type="gene ID" value="LOC111246867"/>
</dbReference>
<dbReference type="AlphaFoldDB" id="A0A7M7JMY7"/>
<dbReference type="OrthoDB" id="413077at2759"/>
<dbReference type="InParanoid" id="A0A7M7JMY7"/>
<dbReference type="SUPFAM" id="SSF52518">
    <property type="entry name" value="Thiamin diphosphate-binding fold (THDP-binding)"/>
    <property type="match status" value="2"/>
</dbReference>
<evidence type="ECO:0000313" key="7">
    <source>
        <dbReference type="EnsemblMetazoa" id="XP_022652923"/>
    </source>
</evidence>
<dbReference type="CDD" id="cd02016">
    <property type="entry name" value="TPP_E1_OGDC_like"/>
    <property type="match status" value="1"/>
</dbReference>
<evidence type="ECO:0000256" key="1">
    <source>
        <dbReference type="ARBA" id="ARBA00001964"/>
    </source>
</evidence>
<name>A0A7M7JMY7_VARDE</name>
<feature type="domain" description="Transketolase-like pyrimidine-binding" evidence="6">
    <location>
        <begin position="545"/>
        <end position="748"/>
    </location>
</feature>
<sequence>MILRVTKLSRRRQILRAFSSDTRINADDCRLQLLADQIRRHGHLRARINPFENVKTTLHTASAEKITPEEFGLPRNGLLEYGEQTGTIDEWYKRMLATYTGHVGVEFMHLERERRDWFIRMLERESFLSAKPLQPFQKQVCKALLESQTFDQFVATKFATTKRYGGEGAESMNAFFLQLFLQAPICGITDIVIGSPHRGRLNLLTGLLQFPAETVFRKMRGLPEYETSKFPKASGDVLSHLFTSVSLQSDLRVSLLPNPSHLEAISPVVVGKARARLQQLLGNNSYSQVCDAPRHTNPWVLAVQVHGDASFAGQGVVMETLLLSRLPHFKTGGSLHLIVNNQVGYTTPTALGKSSRYNSDTMKAVDAPVLHVNGDHPEAVCVATQLALNYRQHFGEDILVDMWCFRRWGHNEMDDPTFTNPIMYREIHARQSVPDMYAQKLQDEGVLSKDEVTAIVLEHNARLAESLAKADSYESRSQTLKGRWKNIVPAPLEGLMRFDTGLPIELLQYIGLKSTEVPPNFAVHPHLQKVVIAERAKRFTEGKRFDWAMAELLSFGSLLYQGYNVRISGQDVGRGTFSHRHAMLFDNETEERLITLNSLRPDQGQLEVVNSPLSEEAVMSFEYGFSLESPNNLVIWEAQFGDFHNSAQVVLDTLVTSGERKWLLQSGIVILLPHGFDGAGSEHSSSRIERFLQICDSNEKGVPDSEDVNFRFANPTTAAQYFHLIRRQMLPNFRKPLIVASPKTVLRLPEASSTLADMAPGTSFQPVLGAIDCVDPKSVKKVVLVSGKHYFTLEAKRRELSRNDIAIIRLEQLCPFPVADLADALRPFRHVKNFVWAQEEGRNMGPWTFVATRIKNFLNIEMSYCGRESLGTPATGVGEKHKAEAAAIVDSIFMDSGK</sequence>
<comment type="similarity">
    <text evidence="2">Belongs to the alpha-ketoglutarate dehydrogenase family.</text>
</comment>
<evidence type="ECO:0000256" key="4">
    <source>
        <dbReference type="ARBA" id="ARBA00023002"/>
    </source>
</evidence>
<organism evidence="7 8">
    <name type="scientific">Varroa destructor</name>
    <name type="common">Honeybee mite</name>
    <dbReference type="NCBI Taxonomy" id="109461"/>
    <lineage>
        <taxon>Eukaryota</taxon>
        <taxon>Metazoa</taxon>
        <taxon>Ecdysozoa</taxon>
        <taxon>Arthropoda</taxon>
        <taxon>Chelicerata</taxon>
        <taxon>Arachnida</taxon>
        <taxon>Acari</taxon>
        <taxon>Parasitiformes</taxon>
        <taxon>Mesostigmata</taxon>
        <taxon>Gamasina</taxon>
        <taxon>Dermanyssoidea</taxon>
        <taxon>Varroidae</taxon>
        <taxon>Varroa</taxon>
    </lineage>
</organism>
<keyword evidence="3" id="KW-0809">Transit peptide</keyword>
<comment type="cofactor">
    <cofactor evidence="1">
        <name>thiamine diphosphate</name>
        <dbReference type="ChEBI" id="CHEBI:58937"/>
    </cofactor>
</comment>
<evidence type="ECO:0000256" key="5">
    <source>
        <dbReference type="ARBA" id="ARBA00023052"/>
    </source>
</evidence>
<dbReference type="NCBIfam" id="NF006914">
    <property type="entry name" value="PRK09404.1"/>
    <property type="match status" value="1"/>
</dbReference>